<sequence length="373" mass="44366">VFFKKNIYFKKLNLKRFIIFQNNWLLPVTKTGKTFVKILKICQMKDLCDKKAKLILFAGDPSSISDITDRQKNAIEKMVFLNKYQFEDLITDIADEIDYRLYGIEKNDQELSKKLNSKNKLRLLDDNNLKELTTDVLLVMEHSIPFLDQQHNGQTLINDIENILSNIKIDKNEESLILHRIEKSGNFHEMLEFFFDYTEKKFKEVNFNTSIIERMRKENNKVENEHMQIKFYSIFSPHLFLDLLNQYSCSRNDFIYRKNNLQYLLNNKNDIPEKIIYKEMSELFYIILQDKQVTKQKYNILLKEDSSNLLRSIEELVNVIKTKLPKNDLLTSGANLIRSSEIFYNKISQNELKIDDLLIEKYLKQHNKIVSSI</sequence>
<reference evidence="3" key="1">
    <citation type="submission" date="2013-02" db="EMBL/GenBank/DDBJ databases">
        <authorList>
            <consortium name="The Broad Institute Genome Sequencing Platform"/>
            <person name="Cuomo C."/>
            <person name="Becnel J."/>
            <person name="Sanscrainte N."/>
            <person name="Walker B."/>
            <person name="Young S.K."/>
            <person name="Zeng Q."/>
            <person name="Gargeya S."/>
            <person name="Fitzgerald M."/>
            <person name="Haas B."/>
            <person name="Abouelleil A."/>
            <person name="Alvarado L."/>
            <person name="Arachchi H.M."/>
            <person name="Berlin A.M."/>
            <person name="Chapman S.B."/>
            <person name="Dewar J."/>
            <person name="Goldberg J."/>
            <person name="Griggs A."/>
            <person name="Gujja S."/>
            <person name="Hansen M."/>
            <person name="Howarth C."/>
            <person name="Imamovic A."/>
            <person name="Larimer J."/>
            <person name="McCowan C."/>
            <person name="Murphy C."/>
            <person name="Neiman D."/>
            <person name="Pearson M."/>
            <person name="Priest M."/>
            <person name="Roberts A."/>
            <person name="Saif S."/>
            <person name="Shea T."/>
            <person name="Sisk P."/>
            <person name="Sykes S."/>
            <person name="Wortman J."/>
            <person name="Nusbaum C."/>
            <person name="Birren B."/>
        </authorList>
    </citation>
    <scope>NUCLEOTIDE SEQUENCE [LARGE SCALE GENOMIC DNA]</scope>
    <source>
        <strain evidence="3">PRA339</strain>
    </source>
</reference>
<protein>
    <recommendedName>
        <fullName evidence="1">GIT Spa2 homology (SHD) domain-containing protein</fullName>
    </recommendedName>
</protein>
<organism evidence="2 3">
    <name type="scientific">Anncaliia algerae PRA339</name>
    <dbReference type="NCBI Taxonomy" id="1288291"/>
    <lineage>
        <taxon>Eukaryota</taxon>
        <taxon>Fungi</taxon>
        <taxon>Fungi incertae sedis</taxon>
        <taxon>Microsporidia</taxon>
        <taxon>Tubulinosematoidea</taxon>
        <taxon>Tubulinosematidae</taxon>
        <taxon>Anncaliia</taxon>
    </lineage>
</organism>
<feature type="non-terminal residue" evidence="2">
    <location>
        <position position="373"/>
    </location>
</feature>
<feature type="non-terminal residue" evidence="2">
    <location>
        <position position="1"/>
    </location>
</feature>
<evidence type="ECO:0000259" key="1">
    <source>
        <dbReference type="Pfam" id="PF08518"/>
    </source>
</evidence>
<dbReference type="AlphaFoldDB" id="A0A059EZH5"/>
<dbReference type="InterPro" id="IPR013724">
    <property type="entry name" value="GIT_SHD"/>
</dbReference>
<feature type="domain" description="GIT Spa2 homology (SHD)" evidence="1">
    <location>
        <begin position="81"/>
        <end position="98"/>
    </location>
</feature>
<name>A0A059EZH5_9MICR</name>
<dbReference type="Proteomes" id="UP000030655">
    <property type="component" value="Unassembled WGS sequence"/>
</dbReference>
<reference evidence="2 3" key="2">
    <citation type="submission" date="2014-03" db="EMBL/GenBank/DDBJ databases">
        <title>The Genome Sequence of Anncaliia algerae insect isolate PRA339.</title>
        <authorList>
            <consortium name="The Broad Institute Genome Sequencing Platform"/>
            <consortium name="The Broad Institute Genome Sequencing Center for Infectious Disease"/>
            <person name="Cuomo C."/>
            <person name="Becnel J."/>
            <person name="Sanscrainte N."/>
            <person name="Walker B."/>
            <person name="Young S.K."/>
            <person name="Zeng Q."/>
            <person name="Gargeya S."/>
            <person name="Fitzgerald M."/>
            <person name="Haas B."/>
            <person name="Abouelleil A."/>
            <person name="Alvarado L."/>
            <person name="Arachchi H.M."/>
            <person name="Berlin A.M."/>
            <person name="Chapman S.B."/>
            <person name="Dewar J."/>
            <person name="Goldberg J."/>
            <person name="Griggs A."/>
            <person name="Gujja S."/>
            <person name="Hansen M."/>
            <person name="Howarth C."/>
            <person name="Imamovic A."/>
            <person name="Larimer J."/>
            <person name="McCowan C."/>
            <person name="Murphy C."/>
            <person name="Neiman D."/>
            <person name="Pearson M."/>
            <person name="Priest M."/>
            <person name="Roberts A."/>
            <person name="Saif S."/>
            <person name="Shea T."/>
            <person name="Sisk P."/>
            <person name="Sykes S."/>
            <person name="Wortman J."/>
            <person name="Nusbaum C."/>
            <person name="Birren B."/>
        </authorList>
    </citation>
    <scope>NUCLEOTIDE SEQUENCE [LARGE SCALE GENOMIC DNA]</scope>
    <source>
        <strain evidence="2 3">PRA339</strain>
    </source>
</reference>
<gene>
    <name evidence="2" type="ORF">H312_02505</name>
</gene>
<dbReference type="VEuPathDB" id="MicrosporidiaDB:H312_02505"/>
<evidence type="ECO:0000313" key="2">
    <source>
        <dbReference type="EMBL" id="KCZ80101.1"/>
    </source>
</evidence>
<accession>A0A059EZH5</accession>
<dbReference type="Pfam" id="PF08518">
    <property type="entry name" value="GIT_SHD"/>
    <property type="match status" value="1"/>
</dbReference>
<dbReference type="EMBL" id="KK365204">
    <property type="protein sequence ID" value="KCZ80101.1"/>
    <property type="molecule type" value="Genomic_DNA"/>
</dbReference>
<evidence type="ECO:0000313" key="3">
    <source>
        <dbReference type="Proteomes" id="UP000030655"/>
    </source>
</evidence>
<dbReference type="HOGENOM" id="CLU_768467_0_0_1"/>
<keyword evidence="3" id="KW-1185">Reference proteome</keyword>
<dbReference type="OrthoDB" id="5588096at2759"/>
<proteinExistence type="predicted"/>